<sequence>MSNTMLRGPVPDPWLPVVNVTVPMSVADDLDKMQDVIKNVMTQLGCPTCHSGRDLRITIARDFVVDPQGQVQQAVTTSAIH</sequence>
<keyword evidence="2" id="KW-1185">Reference proteome</keyword>
<organism evidence="1 2">
    <name type="scientific">Streptomyces pseudovenezuelae</name>
    <dbReference type="NCBI Taxonomy" id="67350"/>
    <lineage>
        <taxon>Bacteria</taxon>
        <taxon>Bacillati</taxon>
        <taxon>Actinomycetota</taxon>
        <taxon>Actinomycetes</taxon>
        <taxon>Kitasatosporales</taxon>
        <taxon>Streptomycetaceae</taxon>
        <taxon>Streptomyces</taxon>
        <taxon>Streptomyces aurantiacus group</taxon>
    </lineage>
</organism>
<evidence type="ECO:0000313" key="1">
    <source>
        <dbReference type="EMBL" id="WUT48871.1"/>
    </source>
</evidence>
<dbReference type="RefSeq" id="WP_329272453.1">
    <property type="nucleotide sequence ID" value="NZ_CP109011.1"/>
</dbReference>
<protein>
    <submittedName>
        <fullName evidence="1">Uncharacterized protein</fullName>
    </submittedName>
</protein>
<proteinExistence type="predicted"/>
<reference evidence="1" key="1">
    <citation type="submission" date="2022-10" db="EMBL/GenBank/DDBJ databases">
        <title>The complete genomes of actinobacterial strains from the NBC collection.</title>
        <authorList>
            <person name="Joergensen T.S."/>
            <person name="Alvarez Arevalo M."/>
            <person name="Sterndorff E.B."/>
            <person name="Faurdal D."/>
            <person name="Vuksanovic O."/>
            <person name="Mourched A.-S."/>
            <person name="Charusanti P."/>
            <person name="Shaw S."/>
            <person name="Blin K."/>
            <person name="Weber T."/>
        </authorList>
    </citation>
    <scope>NUCLEOTIDE SEQUENCE</scope>
    <source>
        <strain evidence="1">NBC_00686</strain>
    </source>
</reference>
<dbReference type="Proteomes" id="UP001432168">
    <property type="component" value="Chromosome"/>
</dbReference>
<evidence type="ECO:0000313" key="2">
    <source>
        <dbReference type="Proteomes" id="UP001432168"/>
    </source>
</evidence>
<name>A0ABZ1XBC9_9ACTN</name>
<dbReference type="EMBL" id="CP109011">
    <property type="protein sequence ID" value="WUT48871.1"/>
    <property type="molecule type" value="Genomic_DNA"/>
</dbReference>
<gene>
    <name evidence="1" type="ORF">OG929_44295</name>
</gene>
<accession>A0ABZ1XBC9</accession>